<feature type="domain" description="2EXR" evidence="2">
    <location>
        <begin position="73"/>
        <end position="196"/>
    </location>
</feature>
<organism evidence="3 4">
    <name type="scientific">Botryotinia fuckeliana (strain B05.10)</name>
    <name type="common">Noble rot fungus</name>
    <name type="synonym">Botrytis cinerea</name>
    <dbReference type="NCBI Taxonomy" id="332648"/>
    <lineage>
        <taxon>Eukaryota</taxon>
        <taxon>Fungi</taxon>
        <taxon>Dikarya</taxon>
        <taxon>Ascomycota</taxon>
        <taxon>Pezizomycotina</taxon>
        <taxon>Leotiomycetes</taxon>
        <taxon>Helotiales</taxon>
        <taxon>Sclerotiniaceae</taxon>
        <taxon>Botrytis</taxon>
    </lineage>
</organism>
<keyword evidence="4" id="KW-1185">Reference proteome</keyword>
<dbReference type="Proteomes" id="UP000001798">
    <property type="component" value="Chromosome 2"/>
</dbReference>
<reference evidence="3 4" key="3">
    <citation type="journal article" date="2017" name="Mol. Plant Pathol.">
        <title>A gapless genome sequence of the fungus Botrytis cinerea.</title>
        <authorList>
            <person name="Van Kan J.A."/>
            <person name="Stassen J.H."/>
            <person name="Mosbach A."/>
            <person name="Van Der Lee T.A."/>
            <person name="Faino L."/>
            <person name="Farmer A.D."/>
            <person name="Papasotiriou D.G."/>
            <person name="Zhou S."/>
            <person name="Seidl M.F."/>
            <person name="Cottam E."/>
            <person name="Edel D."/>
            <person name="Hahn M."/>
            <person name="Schwartz D.C."/>
            <person name="Dietrich R.A."/>
            <person name="Widdison S."/>
            <person name="Scalliet G."/>
        </authorList>
    </citation>
    <scope>NUCLEOTIDE SEQUENCE [LARGE SCALE GENOMIC DNA]</scope>
    <source>
        <strain evidence="3 4">B05.10</strain>
    </source>
</reference>
<reference evidence="3 4" key="1">
    <citation type="journal article" date="2011" name="PLoS Genet.">
        <title>Genomic analysis of the necrotrophic fungal pathogens Sclerotinia sclerotiorum and Botrytis cinerea.</title>
        <authorList>
            <person name="Amselem J."/>
            <person name="Cuomo C.A."/>
            <person name="van Kan J.A."/>
            <person name="Viaud M."/>
            <person name="Benito E.P."/>
            <person name="Couloux A."/>
            <person name="Coutinho P.M."/>
            <person name="de Vries R.P."/>
            <person name="Dyer P.S."/>
            <person name="Fillinger S."/>
            <person name="Fournier E."/>
            <person name="Gout L."/>
            <person name="Hahn M."/>
            <person name="Kohn L."/>
            <person name="Lapalu N."/>
            <person name="Plummer K.M."/>
            <person name="Pradier J.M."/>
            <person name="Quevillon E."/>
            <person name="Sharon A."/>
            <person name="Simon A."/>
            <person name="ten Have A."/>
            <person name="Tudzynski B."/>
            <person name="Tudzynski P."/>
            <person name="Wincker P."/>
            <person name="Andrew M."/>
            <person name="Anthouard V."/>
            <person name="Beever R.E."/>
            <person name="Beffa R."/>
            <person name="Benoit I."/>
            <person name="Bouzid O."/>
            <person name="Brault B."/>
            <person name="Chen Z."/>
            <person name="Choquer M."/>
            <person name="Collemare J."/>
            <person name="Cotton P."/>
            <person name="Danchin E.G."/>
            <person name="Da Silva C."/>
            <person name="Gautier A."/>
            <person name="Giraud C."/>
            <person name="Giraud T."/>
            <person name="Gonzalez C."/>
            <person name="Grossetete S."/>
            <person name="Guldener U."/>
            <person name="Henrissat B."/>
            <person name="Howlett B.J."/>
            <person name="Kodira C."/>
            <person name="Kretschmer M."/>
            <person name="Lappartient A."/>
            <person name="Leroch M."/>
            <person name="Levis C."/>
            <person name="Mauceli E."/>
            <person name="Neuveglise C."/>
            <person name="Oeser B."/>
            <person name="Pearson M."/>
            <person name="Poulain J."/>
            <person name="Poussereau N."/>
            <person name="Quesneville H."/>
            <person name="Rascle C."/>
            <person name="Schumacher J."/>
            <person name="Segurens B."/>
            <person name="Sexton A."/>
            <person name="Silva E."/>
            <person name="Sirven C."/>
            <person name="Soanes D.M."/>
            <person name="Talbot N.J."/>
            <person name="Templeton M."/>
            <person name="Yandava C."/>
            <person name="Yarden O."/>
            <person name="Zeng Q."/>
            <person name="Rollins J.A."/>
            <person name="Lebrun M.H."/>
            <person name="Dickman M."/>
        </authorList>
    </citation>
    <scope>NUCLEOTIDE SEQUENCE [LARGE SCALE GENOMIC DNA]</scope>
    <source>
        <strain evidence="3 4">B05.10</strain>
    </source>
</reference>
<sequence>MPRRKRTARKPKAPHIPPRRLGGKLCCYRGVHTPKQRVEYTPLPSKSCSQCQNLQMKSILPPNSDQIMTPTTFQQFALLPVEIQTKIWKLAAYSATNESRIIPIIVHWTPGPSSQRYGQMKNRTPLFLTPVSIVPPLLHVCSVSRSLALPIYELVSMSNKSGHEDDTNTPNVRLSSPSGHDDEETGIYINLKKDIVYFTNHDVFDKMGNQHFPVSDTHADLEDRIHYEPQFCQSCSDLVFPVNDALRLLIRDMDIRKELRNIGFSFDIPVKRHNFCWGGLGKDFYGIRRIVFVSEEKDEVRLLRNGKAHGATAATSTIKIPKFTTPSPYIRNKCFETYKDRFHIQGRHIKNGREYMMIDAREQFFRPLIDREMGSYRNGLGTGRNYLQWGIHGLVPFGWKGTGAGEEWDEDGGEEWNHEFIGPRVEFLVENGKDRNRATRDIFLV</sequence>
<dbReference type="Pfam" id="PF20150">
    <property type="entry name" value="2EXR"/>
    <property type="match status" value="1"/>
</dbReference>
<dbReference type="PANTHER" id="PTHR35910:SF1">
    <property type="entry name" value="2EXR DOMAIN-CONTAINING PROTEIN"/>
    <property type="match status" value="1"/>
</dbReference>
<reference evidence="3 4" key="2">
    <citation type="journal article" date="2012" name="Eukaryot. Cell">
        <title>Genome update of Botrytis cinerea strains B05.10 and T4.</title>
        <authorList>
            <person name="Staats M."/>
            <person name="van Kan J.A."/>
        </authorList>
    </citation>
    <scope>NUCLEOTIDE SEQUENCE [LARGE SCALE GENOMIC DNA]</scope>
    <source>
        <strain evidence="3 4">B05.10</strain>
    </source>
</reference>
<protein>
    <recommendedName>
        <fullName evidence="2">2EXR domain-containing protein</fullName>
    </recommendedName>
</protein>
<feature type="compositionally biased region" description="Polar residues" evidence="1">
    <location>
        <begin position="168"/>
        <end position="178"/>
    </location>
</feature>
<evidence type="ECO:0000256" key="1">
    <source>
        <dbReference type="SAM" id="MobiDB-lite"/>
    </source>
</evidence>
<gene>
    <name evidence="3" type="ORF">BCIN_02g00720</name>
</gene>
<dbReference type="PANTHER" id="PTHR35910">
    <property type="entry name" value="2EXR DOMAIN-CONTAINING PROTEIN"/>
    <property type="match status" value="1"/>
</dbReference>
<accession>A0A384J8N5</accession>
<dbReference type="GeneID" id="36393901"/>
<evidence type="ECO:0000313" key="3">
    <source>
        <dbReference type="EMBL" id="ATZ46694.1"/>
    </source>
</evidence>
<evidence type="ECO:0000313" key="4">
    <source>
        <dbReference type="Proteomes" id="UP000001798"/>
    </source>
</evidence>
<proteinExistence type="predicted"/>
<evidence type="ECO:0000259" key="2">
    <source>
        <dbReference type="Pfam" id="PF20150"/>
    </source>
</evidence>
<dbReference type="EMBL" id="CP009806">
    <property type="protein sequence ID" value="ATZ46694.1"/>
    <property type="molecule type" value="Genomic_DNA"/>
</dbReference>
<dbReference type="RefSeq" id="XP_024546842.1">
    <property type="nucleotide sequence ID" value="XM_024691072.1"/>
</dbReference>
<feature type="region of interest" description="Disordered" evidence="1">
    <location>
        <begin position="160"/>
        <end position="180"/>
    </location>
</feature>
<dbReference type="OrthoDB" id="3496077at2759"/>
<name>A0A384J8N5_BOTFB</name>
<dbReference type="VEuPathDB" id="FungiDB:Bcin02g00720"/>
<dbReference type="KEGG" id="bfu:BCIN_02g00720"/>
<dbReference type="InterPro" id="IPR045518">
    <property type="entry name" value="2EXR"/>
</dbReference>
<dbReference type="AlphaFoldDB" id="A0A384J8N5"/>